<accession>A0A0L0ERX5</accession>
<feature type="signal peptide" evidence="1">
    <location>
        <begin position="1"/>
        <end position="21"/>
    </location>
</feature>
<evidence type="ECO:0008006" key="4">
    <source>
        <dbReference type="Google" id="ProtNLM"/>
    </source>
</evidence>
<proteinExistence type="predicted"/>
<feature type="chain" id="PRO_5005538016" description="Lipoprotein" evidence="1">
    <location>
        <begin position="22"/>
        <end position="166"/>
    </location>
</feature>
<gene>
    <name evidence="2" type="ORF">AC626_12520</name>
</gene>
<evidence type="ECO:0000313" key="3">
    <source>
        <dbReference type="Proteomes" id="UP000036850"/>
    </source>
</evidence>
<dbReference type="OrthoDB" id="6292819at2"/>
<protein>
    <recommendedName>
        <fullName evidence="4">Lipoprotein</fullName>
    </recommendedName>
</protein>
<dbReference type="PATRIC" id="fig|43658.6.peg.6141"/>
<reference evidence="3" key="1">
    <citation type="submission" date="2015-07" db="EMBL/GenBank/DDBJ databases">
        <title>Draft genome sequence of a Pseudoalteromonas rubra strain, OCN096, isolated from Kaneohe Bay, Oahu, Hawaii.</title>
        <authorList>
            <person name="Beurmann S."/>
            <person name="Ushijima B."/>
            <person name="Belcaid M."/>
            <person name="Callahan S.M."/>
            <person name="Aeby G.S."/>
        </authorList>
    </citation>
    <scope>NUCLEOTIDE SEQUENCE [LARGE SCALE GENOMIC DNA]</scope>
    <source>
        <strain evidence="3">OCN096</strain>
    </source>
</reference>
<comment type="caution">
    <text evidence="2">The sequence shown here is derived from an EMBL/GenBank/DDBJ whole genome shotgun (WGS) entry which is preliminary data.</text>
</comment>
<keyword evidence="1" id="KW-0732">Signal</keyword>
<dbReference type="PROSITE" id="PS51257">
    <property type="entry name" value="PROKAR_LIPOPROTEIN"/>
    <property type="match status" value="1"/>
</dbReference>
<dbReference type="Proteomes" id="UP000036850">
    <property type="component" value="Unassembled WGS sequence"/>
</dbReference>
<evidence type="ECO:0000313" key="2">
    <source>
        <dbReference type="EMBL" id="KNC67166.1"/>
    </source>
</evidence>
<dbReference type="AlphaFoldDB" id="A0A0L0ERX5"/>
<name>A0A0L0ERX5_9GAMM</name>
<evidence type="ECO:0000256" key="1">
    <source>
        <dbReference type="SAM" id="SignalP"/>
    </source>
</evidence>
<sequence length="166" mass="17360">MKPFICLLLLTLLSACSSVPPKPVVKSEMPSVSYQGRGAAAGPMLMGALGPAGIAVGFAIDVGIGKDIGEAMEKSKDQGFQLVTAQFAQQYADVLTATLLKVDFQAQRGDDELAFATVELLLVTAEGEQSLCLQTEPGSLPQLKETSLGWSLIANAIKARNTCGSD</sequence>
<dbReference type="EMBL" id="LFZX01000089">
    <property type="protein sequence ID" value="KNC67166.1"/>
    <property type="molecule type" value="Genomic_DNA"/>
</dbReference>
<organism evidence="2 3">
    <name type="scientific">Pseudoalteromonas rubra</name>
    <dbReference type="NCBI Taxonomy" id="43658"/>
    <lineage>
        <taxon>Bacteria</taxon>
        <taxon>Pseudomonadati</taxon>
        <taxon>Pseudomonadota</taxon>
        <taxon>Gammaproteobacteria</taxon>
        <taxon>Alteromonadales</taxon>
        <taxon>Pseudoalteromonadaceae</taxon>
        <taxon>Pseudoalteromonas</taxon>
    </lineage>
</organism>